<accession>A0A427YDZ9</accession>
<name>A0A427YDZ9_9TREE</name>
<organism evidence="2 3">
    <name type="scientific">Saitozyma podzolica</name>
    <dbReference type="NCBI Taxonomy" id="1890683"/>
    <lineage>
        <taxon>Eukaryota</taxon>
        <taxon>Fungi</taxon>
        <taxon>Dikarya</taxon>
        <taxon>Basidiomycota</taxon>
        <taxon>Agaricomycotina</taxon>
        <taxon>Tremellomycetes</taxon>
        <taxon>Tremellales</taxon>
        <taxon>Trimorphomycetaceae</taxon>
        <taxon>Saitozyma</taxon>
    </lineage>
</organism>
<feature type="region of interest" description="Disordered" evidence="1">
    <location>
        <begin position="454"/>
        <end position="473"/>
    </location>
</feature>
<dbReference type="EMBL" id="RSCD01000014">
    <property type="protein sequence ID" value="RSH89283.1"/>
    <property type="molecule type" value="Genomic_DNA"/>
</dbReference>
<evidence type="ECO:0000313" key="2">
    <source>
        <dbReference type="EMBL" id="RSH89283.1"/>
    </source>
</evidence>
<feature type="compositionally biased region" description="Polar residues" evidence="1">
    <location>
        <begin position="15"/>
        <end position="32"/>
    </location>
</feature>
<feature type="region of interest" description="Disordered" evidence="1">
    <location>
        <begin position="415"/>
        <end position="437"/>
    </location>
</feature>
<evidence type="ECO:0000256" key="1">
    <source>
        <dbReference type="SAM" id="MobiDB-lite"/>
    </source>
</evidence>
<dbReference type="Proteomes" id="UP000279259">
    <property type="component" value="Unassembled WGS sequence"/>
</dbReference>
<comment type="caution">
    <text evidence="2">The sequence shown here is derived from an EMBL/GenBank/DDBJ whole genome shotgun (WGS) entry which is preliminary data.</text>
</comment>
<keyword evidence="3" id="KW-1185">Reference proteome</keyword>
<gene>
    <name evidence="2" type="ORF">EHS25_002395</name>
</gene>
<protein>
    <submittedName>
        <fullName evidence="2">Uncharacterized protein</fullName>
    </submittedName>
</protein>
<evidence type="ECO:0000313" key="3">
    <source>
        <dbReference type="Proteomes" id="UP000279259"/>
    </source>
</evidence>
<proteinExistence type="predicted"/>
<reference evidence="2 3" key="1">
    <citation type="submission" date="2018-11" db="EMBL/GenBank/DDBJ databases">
        <title>Genome sequence of Saitozyma podzolica DSM 27192.</title>
        <authorList>
            <person name="Aliyu H."/>
            <person name="Gorte O."/>
            <person name="Ochsenreither K."/>
        </authorList>
    </citation>
    <scope>NUCLEOTIDE SEQUENCE [LARGE SCALE GENOMIC DNA]</scope>
    <source>
        <strain evidence="2 3">DSM 27192</strain>
    </source>
</reference>
<dbReference type="AlphaFoldDB" id="A0A427YDZ9"/>
<dbReference type="OrthoDB" id="10440277at2759"/>
<sequence length="492" mass="54947">MSTTQNLTDHDDAGSLSTTIVSTGNGQDSATAVGSDDGYESELEGEQRLHAESYPHRAGLVLYSWSPVDWSDLLKRHDHRTHELEIYRIGYESSSEEVPDKVEFANEFFDSFAEQLTEYCSINEPTDEYDKERIHIVSLFGMCTNLPFHELPEDPRLLHTAGVTAELKPFVDKVLYHVRNYPRTDEADEETWTRWDALAQEGQEWLSDWPTIRTQGPAPYGDGTNTGGHALPAQVLDTSTVYILDCVMSKHGVIVTSMPSGWGSVPLAGSDWVSHIDDPDQLDFEWTSRREAFSSATTEKEQRDIVISCFTERLACLLSAAEKEGCMVDQESREILQYISALNTCRRLLVGNKSKMSMLRLPDKVTSGLDHSVVPFVREAWYSAHCASIFQKDLTGTQGMARSYVTDWEYWRNQGPLDPRGEPGGSYQPESSEADPGTKAVLVSRGTWWSVADAKSDREGSSSSRGGVTGKLLRKPSRLLAKITSRASRLNL</sequence>
<feature type="region of interest" description="Disordered" evidence="1">
    <location>
        <begin position="1"/>
        <end position="45"/>
    </location>
</feature>